<evidence type="ECO:0000313" key="2">
    <source>
        <dbReference type="Proteomes" id="UP001292571"/>
    </source>
</evidence>
<evidence type="ECO:0000313" key="1">
    <source>
        <dbReference type="EMBL" id="MEA1607156.1"/>
    </source>
</evidence>
<dbReference type="RefSeq" id="WP_322949967.1">
    <property type="nucleotide sequence ID" value="NZ_JAYEET010000045.1"/>
</dbReference>
<accession>A0ABU5PBT4</accession>
<organism evidence="1 2">
    <name type="scientific">Pseudomonas spirodelae</name>
    <dbReference type="NCBI Taxonomy" id="3101751"/>
    <lineage>
        <taxon>Bacteria</taxon>
        <taxon>Pseudomonadati</taxon>
        <taxon>Pseudomonadota</taxon>
        <taxon>Gammaproteobacteria</taxon>
        <taxon>Pseudomonadales</taxon>
        <taxon>Pseudomonadaceae</taxon>
        <taxon>Pseudomonas</taxon>
    </lineage>
</organism>
<comment type="caution">
    <text evidence="1">The sequence shown here is derived from an EMBL/GenBank/DDBJ whole genome shotgun (WGS) entry which is preliminary data.</text>
</comment>
<proteinExistence type="predicted"/>
<dbReference type="EMBL" id="JAYEET010000045">
    <property type="protein sequence ID" value="MEA1607156.1"/>
    <property type="molecule type" value="Genomic_DNA"/>
</dbReference>
<reference evidence="1 2" key="1">
    <citation type="submission" date="2023-12" db="EMBL/GenBank/DDBJ databases">
        <title>Pseudomonas sp. T5W1.</title>
        <authorList>
            <person name="Maltman C."/>
        </authorList>
    </citation>
    <scope>NUCLEOTIDE SEQUENCE [LARGE SCALE GENOMIC DNA]</scope>
    <source>
        <strain evidence="1 2">T5W1</strain>
    </source>
</reference>
<keyword evidence="2" id="KW-1185">Reference proteome</keyword>
<sequence>MNVVHISTIIPLDPDRSALLDVKNRVLLLTLERLISRFDIELPVVLSLLSGSDIHIRLDSVSGNPCLLFDDIPTLLDLILLALMEN</sequence>
<protein>
    <submittedName>
        <fullName evidence="1">Uncharacterized protein</fullName>
    </submittedName>
</protein>
<gene>
    <name evidence="1" type="ORF">SOP97_15240</name>
</gene>
<name>A0ABU5PBT4_9PSED</name>
<dbReference type="Proteomes" id="UP001292571">
    <property type="component" value="Unassembled WGS sequence"/>
</dbReference>